<feature type="domain" description="Methyltransferase" evidence="3">
    <location>
        <begin position="48"/>
        <end position="140"/>
    </location>
</feature>
<sequence>MNYTDVRRHWAERSGEYSPEYYAYYGPNEASEAVRDIVEQSLDRSASVLELGCSSGRHLSHLREHGFDDLTGIELNEDAIDVMAETYPDLATAGEFHVAPIEDVVTEFDDDAFDAVYSVETLQHLHPDVDWVYDELARITSDLLVTVENEEPSENATASEDGDASDADPAGPNGSNVSYVNGDFPLYHRDWNAIFTERGFVEIDVRSTKRDTVRAFRPASERPDR</sequence>
<dbReference type="OrthoDB" id="6243at2157"/>
<dbReference type="PANTHER" id="PTHR43861">
    <property type="entry name" value="TRANS-ACONITATE 2-METHYLTRANSFERASE-RELATED"/>
    <property type="match status" value="1"/>
</dbReference>
<accession>L9WRX8</accession>
<reference evidence="4 5" key="1">
    <citation type="journal article" date="2014" name="PLoS Genet.">
        <title>Phylogenetically driven sequencing of extremely halophilic archaea reveals strategies for static and dynamic osmo-response.</title>
        <authorList>
            <person name="Becker E.A."/>
            <person name="Seitzer P.M."/>
            <person name="Tritt A."/>
            <person name="Larsen D."/>
            <person name="Krusor M."/>
            <person name="Yao A.I."/>
            <person name="Wu D."/>
            <person name="Madern D."/>
            <person name="Eisen J.A."/>
            <person name="Darling A.E."/>
            <person name="Facciotti M.T."/>
        </authorList>
    </citation>
    <scope>NUCLEOTIDE SEQUENCE [LARGE SCALE GENOMIC DNA]</scope>
    <source>
        <strain evidence="4 5">JCM 12255</strain>
    </source>
</reference>
<dbReference type="STRING" id="1227499.C493_16319"/>
<feature type="region of interest" description="Disordered" evidence="2">
    <location>
        <begin position="149"/>
        <end position="176"/>
    </location>
</feature>
<evidence type="ECO:0000256" key="1">
    <source>
        <dbReference type="ARBA" id="ARBA00022679"/>
    </source>
</evidence>
<dbReference type="RefSeq" id="WP_007260527.1">
    <property type="nucleotide sequence ID" value="NZ_AOHZ01000077.1"/>
</dbReference>
<keyword evidence="5" id="KW-1185">Reference proteome</keyword>
<dbReference type="InterPro" id="IPR029063">
    <property type="entry name" value="SAM-dependent_MTases_sf"/>
</dbReference>
<organism evidence="4 5">
    <name type="scientific">Natronolimnohabitans innermongolicus JCM 12255</name>
    <dbReference type="NCBI Taxonomy" id="1227499"/>
    <lineage>
        <taxon>Archaea</taxon>
        <taxon>Methanobacteriati</taxon>
        <taxon>Methanobacteriota</taxon>
        <taxon>Stenosarchaea group</taxon>
        <taxon>Halobacteria</taxon>
        <taxon>Halobacteriales</taxon>
        <taxon>Natrialbaceae</taxon>
        <taxon>Natronolimnohabitans</taxon>
    </lineage>
</organism>
<evidence type="ECO:0000313" key="5">
    <source>
        <dbReference type="Proteomes" id="UP000011602"/>
    </source>
</evidence>
<dbReference type="PATRIC" id="fig|1227499.3.peg.3342"/>
<evidence type="ECO:0000256" key="2">
    <source>
        <dbReference type="SAM" id="MobiDB-lite"/>
    </source>
</evidence>
<dbReference type="EMBL" id="AOHZ01000077">
    <property type="protein sequence ID" value="ELY52230.1"/>
    <property type="molecule type" value="Genomic_DNA"/>
</dbReference>
<gene>
    <name evidence="4" type="ORF">C493_16319</name>
</gene>
<dbReference type="Pfam" id="PF13649">
    <property type="entry name" value="Methyltransf_25"/>
    <property type="match status" value="1"/>
</dbReference>
<proteinExistence type="predicted"/>
<dbReference type="GO" id="GO:0008757">
    <property type="term" value="F:S-adenosylmethionine-dependent methyltransferase activity"/>
    <property type="evidence" value="ECO:0007669"/>
    <property type="project" value="InterPro"/>
</dbReference>
<dbReference type="eggNOG" id="arCOG06507">
    <property type="taxonomic scope" value="Archaea"/>
</dbReference>
<evidence type="ECO:0000259" key="3">
    <source>
        <dbReference type="Pfam" id="PF13649"/>
    </source>
</evidence>
<dbReference type="AlphaFoldDB" id="L9WRX8"/>
<dbReference type="SUPFAM" id="SSF53335">
    <property type="entry name" value="S-adenosyl-L-methionine-dependent methyltransferases"/>
    <property type="match status" value="1"/>
</dbReference>
<dbReference type="Gene3D" id="3.40.50.150">
    <property type="entry name" value="Vaccinia Virus protein VP39"/>
    <property type="match status" value="1"/>
</dbReference>
<dbReference type="InterPro" id="IPR041698">
    <property type="entry name" value="Methyltransf_25"/>
</dbReference>
<evidence type="ECO:0000313" key="4">
    <source>
        <dbReference type="EMBL" id="ELY52230.1"/>
    </source>
</evidence>
<dbReference type="CDD" id="cd02440">
    <property type="entry name" value="AdoMet_MTases"/>
    <property type="match status" value="1"/>
</dbReference>
<dbReference type="Proteomes" id="UP000011602">
    <property type="component" value="Unassembled WGS sequence"/>
</dbReference>
<protein>
    <recommendedName>
        <fullName evidence="3">Methyltransferase domain-containing protein</fullName>
    </recommendedName>
</protein>
<comment type="caution">
    <text evidence="4">The sequence shown here is derived from an EMBL/GenBank/DDBJ whole genome shotgun (WGS) entry which is preliminary data.</text>
</comment>
<keyword evidence="1" id="KW-0808">Transferase</keyword>
<name>L9WRX8_9EURY</name>